<dbReference type="EMBL" id="SIUB01000004">
    <property type="protein sequence ID" value="TBN53489.1"/>
    <property type="molecule type" value="Genomic_DNA"/>
</dbReference>
<dbReference type="CDD" id="cd07103">
    <property type="entry name" value="ALDH_F5_SSADH_GabD"/>
    <property type="match status" value="1"/>
</dbReference>
<feature type="domain" description="Aldehyde dehydrogenase" evidence="3">
    <location>
        <begin position="11"/>
        <end position="470"/>
    </location>
</feature>
<comment type="caution">
    <text evidence="4">The sequence shown here is derived from an EMBL/GenBank/DDBJ whole genome shotgun (WGS) entry which is preliminary data.</text>
</comment>
<dbReference type="OrthoDB" id="9812625at2"/>
<dbReference type="Gene3D" id="3.40.605.10">
    <property type="entry name" value="Aldehyde Dehydrogenase, Chain A, domain 1"/>
    <property type="match status" value="1"/>
</dbReference>
<dbReference type="GO" id="GO:0004777">
    <property type="term" value="F:succinate-semialdehyde dehydrogenase (NAD+) activity"/>
    <property type="evidence" value="ECO:0007669"/>
    <property type="project" value="TreeGrafter"/>
</dbReference>
<proteinExistence type="inferred from homology"/>
<gene>
    <name evidence="4" type="ORF">EYR15_10805</name>
</gene>
<dbReference type="AlphaFoldDB" id="A0A4Q9GH55"/>
<dbReference type="PANTHER" id="PTHR43353:SF5">
    <property type="entry name" value="SUCCINATE-SEMIALDEHYDE DEHYDROGENASE, MITOCHONDRIAL"/>
    <property type="match status" value="1"/>
</dbReference>
<dbReference type="RefSeq" id="WP_131003545.1">
    <property type="nucleotide sequence ID" value="NZ_JBHSZR010000007.1"/>
</dbReference>
<name>A0A4Q9GH55_9HYPH</name>
<organism evidence="4 5">
    <name type="scientific">Hansschlegelia quercus</name>
    <dbReference type="NCBI Taxonomy" id="2528245"/>
    <lineage>
        <taxon>Bacteria</taxon>
        <taxon>Pseudomonadati</taxon>
        <taxon>Pseudomonadota</taxon>
        <taxon>Alphaproteobacteria</taxon>
        <taxon>Hyphomicrobiales</taxon>
        <taxon>Methylopilaceae</taxon>
        <taxon>Hansschlegelia</taxon>
    </lineage>
</organism>
<dbReference type="FunFam" id="3.40.605.10:FF:000033">
    <property type="entry name" value="NAD-dependent succinate-semialdehyde dehydrogenase"/>
    <property type="match status" value="1"/>
</dbReference>
<accession>A0A4Q9GH55</accession>
<reference evidence="4 5" key="1">
    <citation type="submission" date="2019-02" db="EMBL/GenBank/DDBJ databases">
        <title>Hansschlegelia quercus sp. nov., a novel methylotrophic bacterium from buds of oak (Quercus robur L.).</title>
        <authorList>
            <person name="Agafonova N.V."/>
            <person name="Kaparullina E.N."/>
            <person name="Grouzdev D.S."/>
            <person name="Doronina N.V."/>
        </authorList>
    </citation>
    <scope>NUCLEOTIDE SEQUENCE [LARGE SCALE GENOMIC DNA]</scope>
    <source>
        <strain evidence="4 5">Dub</strain>
    </source>
</reference>
<dbReference type="PANTHER" id="PTHR43353">
    <property type="entry name" value="SUCCINATE-SEMIALDEHYDE DEHYDROGENASE, MITOCHONDRIAL"/>
    <property type="match status" value="1"/>
</dbReference>
<keyword evidence="5" id="KW-1185">Reference proteome</keyword>
<sequence>MTASLYIDGAWTEGSGKRRGKVLNPATGQQVGEVPFAEDADLDRALLAAGKGFRVWKAMSAIERSKIMRKAAEIMRERHETMARAITAEQGKPIAEARIEASLAPEHTEWNAEEGRRAYGRLIPARASDVTQLVVKEPIGPVAAFSPWNFPVNQVVRKIASALAAGCSIIVKAPEEAPTCAVELVRCFEEAGAPAGVLNLVFGVPAEISERLISSSVIQKVSFTGSVPVGRHLGALAAKHLKPTTMELGGHAPFIVTEDVDPIAVAAAATASKFRNAGQVCISPTRFLVHDKVFDRFLEAFVEKAEAIKVGDGMAEGTQMGPLAQARRVDSVDELVQDAAAKGATVHVGGRRIGNHGFFYAPTIVANAPLPSRIMNEEPFGPVAIVNRVTSLDEALTEANRLPFALASYAFTNSLSHADRITDDIEAGMLTINHFGLGVPETPFGGFRDSGHGSEGGVEGLSAYLRNKFVSRKR</sequence>
<evidence type="ECO:0000313" key="4">
    <source>
        <dbReference type="EMBL" id="TBN53489.1"/>
    </source>
</evidence>
<dbReference type="InterPro" id="IPR016163">
    <property type="entry name" value="Ald_DH_C"/>
</dbReference>
<dbReference type="InterPro" id="IPR016162">
    <property type="entry name" value="Ald_DH_N"/>
</dbReference>
<evidence type="ECO:0000256" key="1">
    <source>
        <dbReference type="ARBA" id="ARBA00009986"/>
    </source>
</evidence>
<dbReference type="GO" id="GO:0009450">
    <property type="term" value="P:gamma-aminobutyric acid catabolic process"/>
    <property type="evidence" value="ECO:0007669"/>
    <property type="project" value="TreeGrafter"/>
</dbReference>
<dbReference type="FunFam" id="3.40.309.10:FF:000009">
    <property type="entry name" value="Aldehyde dehydrogenase A"/>
    <property type="match status" value="1"/>
</dbReference>
<dbReference type="Pfam" id="PF00171">
    <property type="entry name" value="Aldedh"/>
    <property type="match status" value="1"/>
</dbReference>
<dbReference type="InterPro" id="IPR015590">
    <property type="entry name" value="Aldehyde_DH_dom"/>
</dbReference>
<protein>
    <submittedName>
        <fullName evidence="4">NAD-dependent succinate-semialdehyde dehydrogenase</fullName>
    </submittedName>
</protein>
<evidence type="ECO:0000313" key="5">
    <source>
        <dbReference type="Proteomes" id="UP000291613"/>
    </source>
</evidence>
<comment type="similarity">
    <text evidence="1">Belongs to the aldehyde dehydrogenase family.</text>
</comment>
<dbReference type="Gene3D" id="3.40.309.10">
    <property type="entry name" value="Aldehyde Dehydrogenase, Chain A, domain 2"/>
    <property type="match status" value="1"/>
</dbReference>
<dbReference type="InterPro" id="IPR016161">
    <property type="entry name" value="Ald_DH/histidinol_DH"/>
</dbReference>
<dbReference type="InterPro" id="IPR050740">
    <property type="entry name" value="Aldehyde_DH_Superfamily"/>
</dbReference>
<evidence type="ECO:0000259" key="3">
    <source>
        <dbReference type="Pfam" id="PF00171"/>
    </source>
</evidence>
<keyword evidence="2" id="KW-0560">Oxidoreductase</keyword>
<dbReference type="Proteomes" id="UP000291613">
    <property type="component" value="Unassembled WGS sequence"/>
</dbReference>
<dbReference type="SUPFAM" id="SSF53720">
    <property type="entry name" value="ALDH-like"/>
    <property type="match status" value="1"/>
</dbReference>
<evidence type="ECO:0000256" key="2">
    <source>
        <dbReference type="ARBA" id="ARBA00023002"/>
    </source>
</evidence>